<dbReference type="InterPro" id="IPR002867">
    <property type="entry name" value="IBR_dom"/>
</dbReference>
<dbReference type="InterPro" id="IPR048962">
    <property type="entry name" value="ARIH1-like_UBL"/>
</dbReference>
<dbReference type="FunFam" id="1.20.120.1750:FF:000007">
    <property type="entry name" value="RBR-type E3 ubiquitin transferase"/>
    <property type="match status" value="1"/>
</dbReference>
<dbReference type="Gene3D" id="1.20.120.1750">
    <property type="match status" value="1"/>
</dbReference>
<comment type="catalytic activity">
    <reaction evidence="1">
        <text>[E2 ubiquitin-conjugating enzyme]-S-ubiquitinyl-L-cysteine + [acceptor protein]-L-lysine = [E2 ubiquitin-conjugating enzyme]-L-cysteine + [acceptor protein]-N(6)-ubiquitinyl-L-lysine.</text>
        <dbReference type="EC" id="2.3.2.31"/>
    </reaction>
</comment>
<evidence type="ECO:0000256" key="4">
    <source>
        <dbReference type="ARBA" id="ARBA00022723"/>
    </source>
</evidence>
<sequence length="660" mass="75641">MGLCIYLSLKYIASPTLISQYLTEGNPSMKQYGFTGFLTCTWPYTDSNAERLVLNKPPVSLQNPNQSTKKKNQANENENHPKNQPTNHQKQEEEEENNTPSYGRTNLSKGLHTMSSDTSDIELEYDSTEGYEEDEDAIDLDSNDPSSDDDADGSSSFNMVPIATQPTKPSYQVEYNVLDESELTQRQVKEIEHIAGIIGIQGKDAALVLRYFGWNKDLLMERYMDSPEKVFRDVGIRTDVELNKPSTSTKRRTRSTPQFECQICFNDEPDQETVYLPSCPPLQKDQKGAGNTQSAKHEFCRDCYTSYVEAKIKEGESRTIECMESECKQIVDENTIVNLLVARDALLPEPDKLMARFQTLLNRTFVDDNPALKFCPAPNCIYTIECHVSKKSLDTVVPSVTCLCGQRFCFGCSLADHQPCICPIVKLWLQKCEDDSETANWISANTKECTKCHSTIEKNGGCNHMTCKKCKHEFCWVCTGVWADHGTAWYSCNRYEERDEVGKDQQSKSRASLERYLHYYNRFANHEQSLRLDKELHAKTEKKMEEIQQASNLSWIEVQFLNKAVETLSVCRTTLKWTYAMAFYLEKNNFTALFEDNQRDLEQAVEDLSGLLESPIEADTIAELRQKVTDKTVYVHKRNEIMLEETARDYQDGRVFWNIM</sequence>
<feature type="region of interest" description="Disordered" evidence="9">
    <location>
        <begin position="136"/>
        <end position="165"/>
    </location>
</feature>
<feature type="compositionally biased region" description="Polar residues" evidence="9">
    <location>
        <begin position="99"/>
        <end position="118"/>
    </location>
</feature>
<evidence type="ECO:0000256" key="3">
    <source>
        <dbReference type="ARBA" id="ARBA00022679"/>
    </source>
</evidence>
<reference evidence="11 12" key="1">
    <citation type="submission" date="2019-05" db="EMBL/GenBank/DDBJ databases">
        <title>Emergence of the Ug99 lineage of the wheat stem rust pathogen through somatic hybridization.</title>
        <authorList>
            <person name="Li F."/>
            <person name="Upadhyaya N.M."/>
            <person name="Sperschneider J."/>
            <person name="Matny O."/>
            <person name="Nguyen-Phuc H."/>
            <person name="Mago R."/>
            <person name="Raley C."/>
            <person name="Miller M.E."/>
            <person name="Silverstein K.A.T."/>
            <person name="Henningsen E."/>
            <person name="Hirsch C.D."/>
            <person name="Visser B."/>
            <person name="Pretorius Z.A."/>
            <person name="Steffenson B.J."/>
            <person name="Schwessinger B."/>
            <person name="Dodds P.N."/>
            <person name="Figueroa M."/>
        </authorList>
    </citation>
    <scope>NUCLEOTIDE SEQUENCE [LARGE SCALE GENOMIC DNA]</scope>
    <source>
        <strain evidence="11 12">Ug99</strain>
    </source>
</reference>
<dbReference type="Gene3D" id="3.30.40.10">
    <property type="entry name" value="Zinc/RING finger domain, C3HC4 (zinc finger)"/>
    <property type="match status" value="1"/>
</dbReference>
<evidence type="ECO:0000256" key="8">
    <source>
        <dbReference type="ARBA" id="ARBA00022833"/>
    </source>
</evidence>
<keyword evidence="5" id="KW-0677">Repeat</keyword>
<dbReference type="GO" id="GO:0061630">
    <property type="term" value="F:ubiquitin protein ligase activity"/>
    <property type="evidence" value="ECO:0007669"/>
    <property type="project" value="UniProtKB-EC"/>
</dbReference>
<dbReference type="SMART" id="SM00647">
    <property type="entry name" value="IBR"/>
    <property type="match status" value="2"/>
</dbReference>
<dbReference type="InterPro" id="IPR031127">
    <property type="entry name" value="E3_UB_ligase_RBR"/>
</dbReference>
<dbReference type="Pfam" id="PF19422">
    <property type="entry name" value="Ariadne"/>
    <property type="match status" value="1"/>
</dbReference>
<dbReference type="Pfam" id="PF22191">
    <property type="entry name" value="IBR_1"/>
    <property type="match status" value="1"/>
</dbReference>
<keyword evidence="6" id="KW-0863">Zinc-finger</keyword>
<organism evidence="11 12">
    <name type="scientific">Puccinia graminis f. sp. tritici</name>
    <dbReference type="NCBI Taxonomy" id="56615"/>
    <lineage>
        <taxon>Eukaryota</taxon>
        <taxon>Fungi</taxon>
        <taxon>Dikarya</taxon>
        <taxon>Basidiomycota</taxon>
        <taxon>Pucciniomycotina</taxon>
        <taxon>Pucciniomycetes</taxon>
        <taxon>Pucciniales</taxon>
        <taxon>Pucciniaceae</taxon>
        <taxon>Puccinia</taxon>
    </lineage>
</organism>
<proteinExistence type="predicted"/>
<accession>A0A5B0SN05</accession>
<evidence type="ECO:0000313" key="11">
    <source>
        <dbReference type="EMBL" id="KAA1138523.1"/>
    </source>
</evidence>
<keyword evidence="4" id="KW-0479">Metal-binding</keyword>
<gene>
    <name evidence="11" type="ORF">PGTUg99_025572</name>
</gene>
<dbReference type="InterPro" id="IPR044066">
    <property type="entry name" value="TRIAD_supradom"/>
</dbReference>
<dbReference type="AlphaFoldDB" id="A0A5B0SN05"/>
<dbReference type="PANTHER" id="PTHR11685">
    <property type="entry name" value="RBR FAMILY RING FINGER AND IBR DOMAIN-CONTAINING"/>
    <property type="match status" value="1"/>
</dbReference>
<dbReference type="GO" id="GO:0008270">
    <property type="term" value="F:zinc ion binding"/>
    <property type="evidence" value="ECO:0007669"/>
    <property type="project" value="UniProtKB-KW"/>
</dbReference>
<evidence type="ECO:0000256" key="7">
    <source>
        <dbReference type="ARBA" id="ARBA00022786"/>
    </source>
</evidence>
<dbReference type="PROSITE" id="PS51873">
    <property type="entry name" value="TRIAD"/>
    <property type="match status" value="1"/>
</dbReference>
<keyword evidence="3" id="KW-0808">Transferase</keyword>
<keyword evidence="8" id="KW-0862">Zinc</keyword>
<comment type="caution">
    <text evidence="11">The sequence shown here is derived from an EMBL/GenBank/DDBJ whole genome shotgun (WGS) entry which is preliminary data.</text>
</comment>
<dbReference type="InterPro" id="IPR045840">
    <property type="entry name" value="Ariadne"/>
</dbReference>
<dbReference type="GO" id="GO:0016567">
    <property type="term" value="P:protein ubiquitination"/>
    <property type="evidence" value="ECO:0007669"/>
    <property type="project" value="InterPro"/>
</dbReference>
<feature type="domain" description="RING-type" evidence="10">
    <location>
        <begin position="257"/>
        <end position="496"/>
    </location>
</feature>
<evidence type="ECO:0000259" key="10">
    <source>
        <dbReference type="PROSITE" id="PS51873"/>
    </source>
</evidence>
<dbReference type="Pfam" id="PF01485">
    <property type="entry name" value="IBR"/>
    <property type="match status" value="1"/>
</dbReference>
<feature type="region of interest" description="Disordered" evidence="9">
    <location>
        <begin position="56"/>
        <end position="118"/>
    </location>
</feature>
<evidence type="ECO:0000256" key="5">
    <source>
        <dbReference type="ARBA" id="ARBA00022737"/>
    </source>
</evidence>
<evidence type="ECO:0000256" key="9">
    <source>
        <dbReference type="SAM" id="MobiDB-lite"/>
    </source>
</evidence>
<dbReference type="EC" id="2.3.2.31" evidence="2"/>
<name>A0A5B0SN05_PUCGR</name>
<evidence type="ECO:0000256" key="6">
    <source>
        <dbReference type="ARBA" id="ARBA00022771"/>
    </source>
</evidence>
<evidence type="ECO:0000313" key="12">
    <source>
        <dbReference type="Proteomes" id="UP000325313"/>
    </source>
</evidence>
<dbReference type="SUPFAM" id="SSF57850">
    <property type="entry name" value="RING/U-box"/>
    <property type="match status" value="2"/>
</dbReference>
<evidence type="ECO:0000256" key="1">
    <source>
        <dbReference type="ARBA" id="ARBA00001798"/>
    </source>
</evidence>
<dbReference type="Pfam" id="PF21235">
    <property type="entry name" value="UBA_ARI1"/>
    <property type="match status" value="1"/>
</dbReference>
<dbReference type="InterPro" id="IPR013083">
    <property type="entry name" value="Znf_RING/FYVE/PHD"/>
</dbReference>
<dbReference type="CDD" id="cd20346">
    <property type="entry name" value="BRcat_RBR_ANKIB1"/>
    <property type="match status" value="1"/>
</dbReference>
<protein>
    <recommendedName>
        <fullName evidence="2">RBR-type E3 ubiquitin transferase</fullName>
        <ecNumber evidence="2">2.3.2.31</ecNumber>
    </recommendedName>
</protein>
<feature type="compositionally biased region" description="Acidic residues" evidence="9">
    <location>
        <begin position="136"/>
        <end position="152"/>
    </location>
</feature>
<dbReference type="CDD" id="cd20356">
    <property type="entry name" value="Rcat_RBR_HHARI-like"/>
    <property type="match status" value="1"/>
</dbReference>
<evidence type="ECO:0000256" key="2">
    <source>
        <dbReference type="ARBA" id="ARBA00012251"/>
    </source>
</evidence>
<keyword evidence="7" id="KW-0833">Ubl conjugation pathway</keyword>
<dbReference type="Proteomes" id="UP000325313">
    <property type="component" value="Unassembled WGS sequence"/>
</dbReference>
<dbReference type="EMBL" id="VDEP01000002">
    <property type="protein sequence ID" value="KAA1138523.1"/>
    <property type="molecule type" value="Genomic_DNA"/>
</dbReference>